<feature type="chain" id="PRO_5032779277" evidence="3">
    <location>
        <begin position="20"/>
        <end position="943"/>
    </location>
</feature>
<dbReference type="Gene3D" id="3.40.50.10610">
    <property type="entry name" value="ABC-type transport auxiliary lipoprotein component"/>
    <property type="match status" value="1"/>
</dbReference>
<evidence type="ECO:0000313" key="5">
    <source>
        <dbReference type="EMBL" id="MBB5219227.1"/>
    </source>
</evidence>
<dbReference type="InterPro" id="IPR042095">
    <property type="entry name" value="SUMF_sf"/>
</dbReference>
<dbReference type="RefSeq" id="WP_246428882.1">
    <property type="nucleotide sequence ID" value="NZ_JACHFR010000002.1"/>
</dbReference>
<dbReference type="GO" id="GO:0120147">
    <property type="term" value="F:formylglycine-generating oxidase activity"/>
    <property type="evidence" value="ECO:0007669"/>
    <property type="project" value="TreeGrafter"/>
</dbReference>
<protein>
    <submittedName>
        <fullName evidence="5">Formylglycine-generating enzyme required for sulfatase activity</fullName>
    </submittedName>
</protein>
<name>A0A840SBT5_9SPIR</name>
<evidence type="ECO:0000256" key="2">
    <source>
        <dbReference type="SAM" id="MobiDB-lite"/>
    </source>
</evidence>
<dbReference type="Gene3D" id="3.90.1580.10">
    <property type="entry name" value="paralog of FGE (formylglycine-generating enzyme)"/>
    <property type="match status" value="1"/>
</dbReference>
<organism evidence="5 6">
    <name type="scientific">Treponema rectale</name>
    <dbReference type="NCBI Taxonomy" id="744512"/>
    <lineage>
        <taxon>Bacteria</taxon>
        <taxon>Pseudomonadati</taxon>
        <taxon>Spirochaetota</taxon>
        <taxon>Spirochaetia</taxon>
        <taxon>Spirochaetales</taxon>
        <taxon>Treponemataceae</taxon>
        <taxon>Treponema</taxon>
    </lineage>
</organism>
<dbReference type="InterPro" id="IPR016187">
    <property type="entry name" value="CTDL_fold"/>
</dbReference>
<dbReference type="InterPro" id="IPR051043">
    <property type="entry name" value="Sulfatase_Mod_Factor_Kinase"/>
</dbReference>
<evidence type="ECO:0000256" key="1">
    <source>
        <dbReference type="SAM" id="Coils"/>
    </source>
</evidence>
<feature type="region of interest" description="Disordered" evidence="2">
    <location>
        <begin position="457"/>
        <end position="490"/>
    </location>
</feature>
<dbReference type="AlphaFoldDB" id="A0A840SBT5"/>
<feature type="coiled-coil region" evidence="1">
    <location>
        <begin position="114"/>
        <end position="145"/>
    </location>
</feature>
<dbReference type="Proteomes" id="UP000578697">
    <property type="component" value="Unassembled WGS sequence"/>
</dbReference>
<evidence type="ECO:0000259" key="4">
    <source>
        <dbReference type="Pfam" id="PF03781"/>
    </source>
</evidence>
<dbReference type="EMBL" id="JACHFR010000002">
    <property type="protein sequence ID" value="MBB5219227.1"/>
    <property type="molecule type" value="Genomic_DNA"/>
</dbReference>
<keyword evidence="1" id="KW-0175">Coiled coil</keyword>
<evidence type="ECO:0000256" key="3">
    <source>
        <dbReference type="SAM" id="SignalP"/>
    </source>
</evidence>
<reference evidence="5 6" key="1">
    <citation type="submission" date="2020-08" db="EMBL/GenBank/DDBJ databases">
        <title>Genomic Encyclopedia of Type Strains, Phase IV (KMG-IV): sequencing the most valuable type-strain genomes for metagenomic binning, comparative biology and taxonomic classification.</title>
        <authorList>
            <person name="Goeker M."/>
        </authorList>
    </citation>
    <scope>NUCLEOTIDE SEQUENCE [LARGE SCALE GENOMIC DNA]</scope>
    <source>
        <strain evidence="5 6">DSM 103679</strain>
    </source>
</reference>
<sequence>MKKYITLFLATLFSISLFAQTKVDAKKIGKTLEKNKDATAVFTCDMSLSGMKVANDGTVILSAFAKNKVKIVSGMDMTNIAERLDYANKVTYLVTFETNDLSSKSYSITKIDGIETLEQYKERLVQEEKRKAEEAKAKWERERLENLTKHPVQVVNQEVVNISGAESAWLPGQIQDKLKSNLQEYLGMKTVVDSKSEAALKKLQAESEDGGRDENSAIELGKITTAKFAVFVKLRKTGTGYTISADFTDLTTGEQMASCSSKEYSKAEYLYGSTGAVDELTLALANKLNVKISDLNKNLLTSGSANFSVDAQLALAKQNEEQYQKMMKDYDAELSKLMTSNDINAIQNKNRIEAEKALLLEKQNAEKKRQEELKAQMARAAEDEKLEAERSIALKTQRDQMAKDAAAKAAEVRKLKMEKQGVLGQINVLESKKKALVEIRQGVESRSVELYEQMLKDKESEEAKIRNRPLGTSEKDDNGKQTERSKQIRENQVIKSNEELTNKFFADCEAVKKTTASQDASLLAEIRNDQKTLATTRTVSSMGEELKVSYGKFTGAKDGWISYISLYSDGILIFTDEFILTYEGVTGKRRPTDTELEDFKVSEEYDNNIDMYNSLLTRGDPIVYFEIDYNVTAEGDSKPSQYKFNFNKIRVINTVSGKVTQTSTLNKVQPRTMKPEWDLREIVGIVAKEKNEFESLNKYISKGLTLPAAKKSVARDNEVAKMFDSMGIKMVSIPERNFKMLNTEVTQKVYTSVMGSNPSYYRGDNNPVEKVSWYDAIYFCNKLSEKFGFTPVYAVYGNTDVATWNYTPHNGDSIRGEVTQNTKANGFRLPTVEEWQYAAKGGQNYTYFGSNNLDEVGWYKENSGGRTHPVAQKKANGYGLYDMSGNVWEWCWDVVPYYSDDRCSRGGSYGSSGNYCGVDSRGSDDANYRYGNLGFRIVCSASN</sequence>
<gene>
    <name evidence="5" type="ORF">HNP77_001596</name>
</gene>
<dbReference type="InterPro" id="IPR005532">
    <property type="entry name" value="SUMF_dom"/>
</dbReference>
<evidence type="ECO:0000313" key="6">
    <source>
        <dbReference type="Proteomes" id="UP000578697"/>
    </source>
</evidence>
<accession>A0A840SBT5</accession>
<dbReference type="PANTHER" id="PTHR23150">
    <property type="entry name" value="SULFATASE MODIFYING FACTOR 1, 2"/>
    <property type="match status" value="1"/>
</dbReference>
<keyword evidence="3" id="KW-0732">Signal</keyword>
<dbReference type="SUPFAM" id="SSF56436">
    <property type="entry name" value="C-type lectin-like"/>
    <property type="match status" value="1"/>
</dbReference>
<dbReference type="PANTHER" id="PTHR23150:SF19">
    <property type="entry name" value="FORMYLGLYCINE-GENERATING ENZYME"/>
    <property type="match status" value="1"/>
</dbReference>
<feature type="coiled-coil region" evidence="1">
    <location>
        <begin position="360"/>
        <end position="398"/>
    </location>
</feature>
<proteinExistence type="predicted"/>
<comment type="caution">
    <text evidence="5">The sequence shown here is derived from an EMBL/GenBank/DDBJ whole genome shotgun (WGS) entry which is preliminary data.</text>
</comment>
<feature type="signal peptide" evidence="3">
    <location>
        <begin position="1"/>
        <end position="19"/>
    </location>
</feature>
<feature type="domain" description="Sulfatase-modifying factor enzyme-like" evidence="4">
    <location>
        <begin position="744"/>
        <end position="938"/>
    </location>
</feature>
<feature type="compositionally biased region" description="Basic and acidic residues" evidence="2">
    <location>
        <begin position="473"/>
        <end position="489"/>
    </location>
</feature>
<dbReference type="Pfam" id="PF03781">
    <property type="entry name" value="FGE-sulfatase"/>
    <property type="match status" value="1"/>
</dbReference>
<keyword evidence="6" id="KW-1185">Reference proteome</keyword>